<organism evidence="1">
    <name type="scientific">Caudovirales sp. ctmZz45</name>
    <dbReference type="NCBI Taxonomy" id="2826784"/>
    <lineage>
        <taxon>Viruses</taxon>
        <taxon>Duplodnaviria</taxon>
        <taxon>Heunggongvirae</taxon>
        <taxon>Uroviricota</taxon>
        <taxon>Caudoviricetes</taxon>
    </lineage>
</organism>
<proteinExistence type="predicted"/>
<name>A0A8S5QU61_9CAUD</name>
<evidence type="ECO:0000313" key="1">
    <source>
        <dbReference type="EMBL" id="DAE22742.1"/>
    </source>
</evidence>
<sequence>MVSCAYWILTNERHSPSNQRIRSMRHIWQRLF</sequence>
<protein>
    <submittedName>
        <fullName evidence="1">Uncharacterized protein</fullName>
    </submittedName>
</protein>
<reference evidence="1" key="1">
    <citation type="journal article" date="2021" name="Proc. Natl. Acad. Sci. U.S.A.">
        <title>A Catalog of Tens of Thousands of Viruses from Human Metagenomes Reveals Hidden Associations with Chronic Diseases.</title>
        <authorList>
            <person name="Tisza M.J."/>
            <person name="Buck C.B."/>
        </authorList>
    </citation>
    <scope>NUCLEOTIDE SEQUENCE</scope>
    <source>
        <strain evidence="1">CtmZz45</strain>
    </source>
</reference>
<dbReference type="EMBL" id="BK015738">
    <property type="protein sequence ID" value="DAE22742.1"/>
    <property type="molecule type" value="Genomic_DNA"/>
</dbReference>
<accession>A0A8S5QU61</accession>